<protein>
    <submittedName>
        <fullName evidence="1">Uncharacterized protein</fullName>
    </submittedName>
</protein>
<evidence type="ECO:0000313" key="1">
    <source>
        <dbReference type="EMBL" id="AGA28652.1"/>
    </source>
</evidence>
<dbReference type="STRING" id="886293.Sinac_4463"/>
<gene>
    <name evidence="1" type="ordered locus">Sinac_4463</name>
</gene>
<dbReference type="HOGENOM" id="CLU_2345147_0_0_0"/>
<dbReference type="RefSeq" id="WP_015247768.1">
    <property type="nucleotide sequence ID" value="NC_019892.1"/>
</dbReference>
<dbReference type="Proteomes" id="UP000010798">
    <property type="component" value="Chromosome"/>
</dbReference>
<organism evidence="1 2">
    <name type="scientific">Singulisphaera acidiphila (strain ATCC BAA-1392 / DSM 18658 / VKM B-2454 / MOB10)</name>
    <dbReference type="NCBI Taxonomy" id="886293"/>
    <lineage>
        <taxon>Bacteria</taxon>
        <taxon>Pseudomonadati</taxon>
        <taxon>Planctomycetota</taxon>
        <taxon>Planctomycetia</taxon>
        <taxon>Isosphaerales</taxon>
        <taxon>Isosphaeraceae</taxon>
        <taxon>Singulisphaera</taxon>
    </lineage>
</organism>
<dbReference type="KEGG" id="saci:Sinac_4463"/>
<accession>L0DHB5</accession>
<proteinExistence type="predicted"/>
<dbReference type="EMBL" id="CP003364">
    <property type="protein sequence ID" value="AGA28652.1"/>
    <property type="molecule type" value="Genomic_DNA"/>
</dbReference>
<sequence>MLSLEALILYDMLAAHQSTLMQVRALAPDRDSARALAARHGHLVAHRDLFRGLHEFAPGKRLALSDGRRVAADSEGGLHWRLGNRRPFTTWEAFSSS</sequence>
<reference evidence="1 2" key="1">
    <citation type="submission" date="2012-02" db="EMBL/GenBank/DDBJ databases">
        <title>Complete sequence of chromosome of Singulisphaera acidiphila DSM 18658.</title>
        <authorList>
            <consortium name="US DOE Joint Genome Institute (JGI-PGF)"/>
            <person name="Lucas S."/>
            <person name="Copeland A."/>
            <person name="Lapidus A."/>
            <person name="Glavina del Rio T."/>
            <person name="Dalin E."/>
            <person name="Tice H."/>
            <person name="Bruce D."/>
            <person name="Goodwin L."/>
            <person name="Pitluck S."/>
            <person name="Peters L."/>
            <person name="Ovchinnikova G."/>
            <person name="Chertkov O."/>
            <person name="Kyrpides N."/>
            <person name="Mavromatis K."/>
            <person name="Ivanova N."/>
            <person name="Brettin T."/>
            <person name="Detter J.C."/>
            <person name="Han C."/>
            <person name="Larimer F."/>
            <person name="Land M."/>
            <person name="Hauser L."/>
            <person name="Markowitz V."/>
            <person name="Cheng J.-F."/>
            <person name="Hugenholtz P."/>
            <person name="Woyke T."/>
            <person name="Wu D."/>
            <person name="Tindall B."/>
            <person name="Pomrenke H."/>
            <person name="Brambilla E."/>
            <person name="Klenk H.-P."/>
            <person name="Eisen J.A."/>
        </authorList>
    </citation>
    <scope>NUCLEOTIDE SEQUENCE [LARGE SCALE GENOMIC DNA]</scope>
    <source>
        <strain evidence="2">ATCC BAA-1392 / DSM 18658 / VKM B-2454 / MOB10</strain>
    </source>
</reference>
<dbReference type="AlphaFoldDB" id="L0DHB5"/>
<keyword evidence="2" id="KW-1185">Reference proteome</keyword>
<dbReference type="OrthoDB" id="9911837at2"/>
<evidence type="ECO:0000313" key="2">
    <source>
        <dbReference type="Proteomes" id="UP000010798"/>
    </source>
</evidence>
<name>L0DHB5_SINAD</name>